<dbReference type="Gramene" id="CDF35201">
    <property type="protein sequence ID" value="CDF35201"/>
    <property type="gene ID" value="CHC_T00003791001"/>
</dbReference>
<keyword evidence="2" id="KW-1185">Reference proteome</keyword>
<proteinExistence type="predicted"/>
<sequence>MTTNREVFSSVQHVNSELFDITRNTLEDYQLTYTDDKSSRKVSRLTEEDYIIEARSKLATLIADETVLSKFLQSHRSDAARTPKLLDEFIRARSKEGVGFKERKQVRSTVSREWCVSRDGSARKCVSKNLRNVVADTTHARVPIGGLSGVQNTIPLPAVAGLAIHRREDFEQVSVIERAYTRPAQAGGDCKSPGQRCGYDYVNSLAYLPMWYTEDGFCHEPWLDNHLGVCYQIASDQAGKNSLHVYFAELNTGSTFNESFGKMSGASFPGLAEYGVSHWVGDILSMRLDDESSTMPIGEVVSNFRLLAVTYRFKFYKALGANLVAVDGDAMTIMAHVYATMAMRGGLLDPNITVRAETYSHDERIPITTVQNYVVWVCAAIMGLASSYLALDKLVAKLVADVVWDSEAVNTSSRGSWLKCVFSLRVGDDFDYAVRKFNDDQYGTGFCHNPKETSLRLGLDSNGGQIRHLGFSEGREKDSDVPAFRTHQLLKGKPPIRDASPGVDGDLDAGLNSVFTVDRGADVTVYRLESRFLKRTTRARESLVYGRRCRSPLRHKCSS</sequence>
<name>R7QCP3_CHOCR</name>
<dbReference type="EMBL" id="HG001722">
    <property type="protein sequence ID" value="CDF35201.1"/>
    <property type="molecule type" value="Genomic_DNA"/>
</dbReference>
<evidence type="ECO:0000313" key="1">
    <source>
        <dbReference type="EMBL" id="CDF35201.1"/>
    </source>
</evidence>
<dbReference type="KEGG" id="ccp:CHC_T00003791001"/>
<accession>R7QCP3</accession>
<dbReference type="Proteomes" id="UP000012073">
    <property type="component" value="Unassembled WGS sequence"/>
</dbReference>
<organism evidence="1 2">
    <name type="scientific">Chondrus crispus</name>
    <name type="common">Carrageen Irish moss</name>
    <name type="synonym">Polymorpha crispa</name>
    <dbReference type="NCBI Taxonomy" id="2769"/>
    <lineage>
        <taxon>Eukaryota</taxon>
        <taxon>Rhodophyta</taxon>
        <taxon>Florideophyceae</taxon>
        <taxon>Rhodymeniophycidae</taxon>
        <taxon>Gigartinales</taxon>
        <taxon>Gigartinaceae</taxon>
        <taxon>Chondrus</taxon>
    </lineage>
</organism>
<reference evidence="2" key="1">
    <citation type="journal article" date="2013" name="Proc. Natl. Acad. Sci. U.S.A.">
        <title>Genome structure and metabolic features in the red seaweed Chondrus crispus shed light on evolution of the Archaeplastida.</title>
        <authorList>
            <person name="Collen J."/>
            <person name="Porcel B."/>
            <person name="Carre W."/>
            <person name="Ball S.G."/>
            <person name="Chaparro C."/>
            <person name="Tonon T."/>
            <person name="Barbeyron T."/>
            <person name="Michel G."/>
            <person name="Noel B."/>
            <person name="Valentin K."/>
            <person name="Elias M."/>
            <person name="Artiguenave F."/>
            <person name="Arun A."/>
            <person name="Aury J.M."/>
            <person name="Barbosa-Neto J.F."/>
            <person name="Bothwell J.H."/>
            <person name="Bouget F.Y."/>
            <person name="Brillet L."/>
            <person name="Cabello-Hurtado F."/>
            <person name="Capella-Gutierrez S."/>
            <person name="Charrier B."/>
            <person name="Cladiere L."/>
            <person name="Cock J.M."/>
            <person name="Coelho S.M."/>
            <person name="Colleoni C."/>
            <person name="Czjzek M."/>
            <person name="Da Silva C."/>
            <person name="Delage L."/>
            <person name="Denoeud F."/>
            <person name="Deschamps P."/>
            <person name="Dittami S.M."/>
            <person name="Gabaldon T."/>
            <person name="Gachon C.M."/>
            <person name="Groisillier A."/>
            <person name="Herve C."/>
            <person name="Jabbari K."/>
            <person name="Katinka M."/>
            <person name="Kloareg B."/>
            <person name="Kowalczyk N."/>
            <person name="Labadie K."/>
            <person name="Leblanc C."/>
            <person name="Lopez P.J."/>
            <person name="McLachlan D.H."/>
            <person name="Meslet-Cladiere L."/>
            <person name="Moustafa A."/>
            <person name="Nehr Z."/>
            <person name="Nyvall Collen P."/>
            <person name="Panaud O."/>
            <person name="Partensky F."/>
            <person name="Poulain J."/>
            <person name="Rensing S.A."/>
            <person name="Rousvoal S."/>
            <person name="Samson G."/>
            <person name="Symeonidi A."/>
            <person name="Weissenbach J."/>
            <person name="Zambounis A."/>
            <person name="Wincker P."/>
            <person name="Boyen C."/>
        </authorList>
    </citation>
    <scope>NUCLEOTIDE SEQUENCE [LARGE SCALE GENOMIC DNA]</scope>
    <source>
        <strain evidence="2">cv. Stackhouse</strain>
    </source>
</reference>
<dbReference type="GeneID" id="17322736"/>
<evidence type="ECO:0000313" key="2">
    <source>
        <dbReference type="Proteomes" id="UP000012073"/>
    </source>
</evidence>
<protein>
    <submittedName>
        <fullName evidence="1">Uncharacterized protein</fullName>
    </submittedName>
</protein>
<dbReference type="AlphaFoldDB" id="R7QCP3"/>
<dbReference type="RefSeq" id="XP_005715020.1">
    <property type="nucleotide sequence ID" value="XM_005714963.1"/>
</dbReference>
<gene>
    <name evidence="1" type="ORF">CHC_T00003791001</name>
</gene>